<dbReference type="SUPFAM" id="SSF52540">
    <property type="entry name" value="P-loop containing nucleoside triphosphate hydrolases"/>
    <property type="match status" value="1"/>
</dbReference>
<comment type="caution">
    <text evidence="1">The sequence shown here is derived from an EMBL/GenBank/DDBJ whole genome shotgun (WGS) entry which is preliminary data.</text>
</comment>
<dbReference type="InterPro" id="IPR052922">
    <property type="entry name" value="Cytidylate_Kinase-2"/>
</dbReference>
<proteinExistence type="predicted"/>
<dbReference type="EMBL" id="JAEAGR010000007">
    <property type="protein sequence ID" value="MBH1940853.1"/>
    <property type="molecule type" value="Genomic_DNA"/>
</dbReference>
<evidence type="ECO:0000313" key="1">
    <source>
        <dbReference type="EMBL" id="MBH1940853.1"/>
    </source>
</evidence>
<dbReference type="Pfam" id="PF13238">
    <property type="entry name" value="AAA_18"/>
    <property type="match status" value="1"/>
</dbReference>
<dbReference type="RefSeq" id="WP_197661080.1">
    <property type="nucleotide sequence ID" value="NZ_JAEAGR010000007.1"/>
</dbReference>
<dbReference type="AlphaFoldDB" id="A0A8J7L2K9"/>
<dbReference type="PANTHER" id="PTHR37816:SF2">
    <property type="entry name" value="DNA TOPOLOGY MODULATION PROTEIN FLAR-RELATED PROTEIN"/>
    <property type="match status" value="1"/>
</dbReference>
<dbReference type="InterPro" id="IPR027417">
    <property type="entry name" value="P-loop_NTPase"/>
</dbReference>
<evidence type="ECO:0000313" key="2">
    <source>
        <dbReference type="Proteomes" id="UP000623269"/>
    </source>
</evidence>
<sequence>MIQKIHILGASGSGTTTLGEELSKKLGYQHIDTDNYFWVPTDPPFQVKRDTKDRQELLMKELKNHSNWILTGSLCGWGDIFIPMFDLVVYLWIPADLRLNRLHVREAKRYGKDAVMEGGCHYEKTKVFLDWASKYDTGGMEVRSRVLHDHWLQSLTCPVIRLEGDLTVEDRVRKVEDFISKNN</sequence>
<name>A0A8J7L2K9_9FIRM</name>
<gene>
    <name evidence="1" type="ORF">I5677_08125</name>
</gene>
<dbReference type="Proteomes" id="UP000623269">
    <property type="component" value="Unassembled WGS sequence"/>
</dbReference>
<keyword evidence="2" id="KW-1185">Reference proteome</keyword>
<protein>
    <submittedName>
        <fullName evidence="1">AAA family ATPase</fullName>
    </submittedName>
</protein>
<dbReference type="Gene3D" id="3.40.50.300">
    <property type="entry name" value="P-loop containing nucleotide triphosphate hydrolases"/>
    <property type="match status" value="1"/>
</dbReference>
<organism evidence="1 2">
    <name type="scientific">Mobilitalea sibirica</name>
    <dbReference type="NCBI Taxonomy" id="1462919"/>
    <lineage>
        <taxon>Bacteria</taxon>
        <taxon>Bacillati</taxon>
        <taxon>Bacillota</taxon>
        <taxon>Clostridia</taxon>
        <taxon>Lachnospirales</taxon>
        <taxon>Lachnospiraceae</taxon>
        <taxon>Mobilitalea</taxon>
    </lineage>
</organism>
<dbReference type="NCBIfam" id="NF004861">
    <property type="entry name" value="PRK06217.1"/>
    <property type="match status" value="1"/>
</dbReference>
<accession>A0A8J7L2K9</accession>
<dbReference type="PANTHER" id="PTHR37816">
    <property type="entry name" value="YALI0E33011P"/>
    <property type="match status" value="1"/>
</dbReference>
<reference evidence="1" key="1">
    <citation type="submission" date="2020-12" db="EMBL/GenBank/DDBJ databases">
        <title>M. sibirica DSM 26468T genome.</title>
        <authorList>
            <person name="Thieme N."/>
            <person name="Rettenmaier R."/>
            <person name="Zverlov V."/>
            <person name="Liebl W."/>
        </authorList>
    </citation>
    <scope>NUCLEOTIDE SEQUENCE</scope>
    <source>
        <strain evidence="1">DSM 26468</strain>
    </source>
</reference>